<feature type="region of interest" description="Disordered" evidence="1">
    <location>
        <begin position="479"/>
        <end position="512"/>
    </location>
</feature>
<evidence type="ECO:0000256" key="1">
    <source>
        <dbReference type="SAM" id="MobiDB-lite"/>
    </source>
</evidence>
<feature type="region of interest" description="Disordered" evidence="1">
    <location>
        <begin position="590"/>
        <end position="610"/>
    </location>
</feature>
<organism evidence="3 4">
    <name type="scientific">Digitaria exilis</name>
    <dbReference type="NCBI Taxonomy" id="1010633"/>
    <lineage>
        <taxon>Eukaryota</taxon>
        <taxon>Viridiplantae</taxon>
        <taxon>Streptophyta</taxon>
        <taxon>Embryophyta</taxon>
        <taxon>Tracheophyta</taxon>
        <taxon>Spermatophyta</taxon>
        <taxon>Magnoliopsida</taxon>
        <taxon>Liliopsida</taxon>
        <taxon>Poales</taxon>
        <taxon>Poaceae</taxon>
        <taxon>PACMAD clade</taxon>
        <taxon>Panicoideae</taxon>
        <taxon>Panicodae</taxon>
        <taxon>Paniceae</taxon>
        <taxon>Anthephorinae</taxon>
        <taxon>Digitaria</taxon>
    </lineage>
</organism>
<accession>A0A835AAY8</accession>
<feature type="region of interest" description="Disordered" evidence="1">
    <location>
        <begin position="91"/>
        <end position="114"/>
    </location>
</feature>
<protein>
    <recommendedName>
        <fullName evidence="2">DUF1618 domain-containing protein</fullName>
    </recommendedName>
</protein>
<gene>
    <name evidence="3" type="ORF">HU200_060095</name>
</gene>
<dbReference type="PANTHER" id="PTHR33086:SF51">
    <property type="entry name" value="OS06G0307900 PROTEIN"/>
    <property type="match status" value="1"/>
</dbReference>
<reference evidence="3" key="1">
    <citation type="submission" date="2020-07" db="EMBL/GenBank/DDBJ databases">
        <title>Genome sequence and genetic diversity analysis of an under-domesticated orphan crop, white fonio (Digitaria exilis).</title>
        <authorList>
            <person name="Bennetzen J.L."/>
            <person name="Chen S."/>
            <person name="Ma X."/>
            <person name="Wang X."/>
            <person name="Yssel A.E.J."/>
            <person name="Chaluvadi S.R."/>
            <person name="Johnson M."/>
            <person name="Gangashetty P."/>
            <person name="Hamidou F."/>
            <person name="Sanogo M.D."/>
            <person name="Zwaenepoel A."/>
            <person name="Wallace J."/>
            <person name="Van De Peer Y."/>
            <person name="Van Deynze A."/>
        </authorList>
    </citation>
    <scope>NUCLEOTIDE SEQUENCE</scope>
    <source>
        <tissue evidence="3">Leaves</tissue>
    </source>
</reference>
<dbReference type="AlphaFoldDB" id="A0A835AAY8"/>
<sequence length="610" mass="66342">MATPWVILGRVLRVGFVPGDVVAEDAGAQAAGHGAAAGANAQALEEDVVAVDDDEEAAQVVVDAVAAVEEEEDDDEEAQVVDVVVAAVEHQEQEQNAAPHAAANAAAAPEPDFSFSAMPPPRVTVLAAGPGGHPDGANLDKYPYIVAAEPNFLLVHFSTAPFRGTNFGDNPYPTDLVLLRHFHTSADDGLTTASSVRIPGRTGYAPTLWNIGRVGLYADAHEHGRYKIAELSVDKGSERAKLVSFGSVYHPTRAAEWHVQEMEYPMAEENRDWVPHGAVTVDSTIWWFDLSWGILSCDVDEHEPELNFHYVPDGRGLAMATPDIHTRRAITVSRGKLRYVEIVVTGGGGSAATVCMWTRMIGPDGWNWYVKYAMSFERIWDDHSYRETGLPRNLPVLAVVCPSNPALVYFALEQRLFGVNVPAHRVVHSQAYELVNIPDQPQQPPSGRYVVAWNLPPEVAQALGMDPFAGAGQLRAEGDVEQEPLADDEGQQEGEIEDDEQPVIDGDDQPAEEIDFAGPQAAVVLEQLQAAEIQTNEQQAAEETDGNELLNLDEFSEEQMRRVDMMNMAVKMDPETLSRLKAEVKECFGHMVDHPGPSQDPEDDAGGSAV</sequence>
<proteinExistence type="predicted"/>
<evidence type="ECO:0000259" key="2">
    <source>
        <dbReference type="Pfam" id="PF07762"/>
    </source>
</evidence>
<dbReference type="Pfam" id="PF07762">
    <property type="entry name" value="DUF1618"/>
    <property type="match status" value="1"/>
</dbReference>
<dbReference type="EMBL" id="JACEFO010002497">
    <property type="protein sequence ID" value="KAF8657531.1"/>
    <property type="molecule type" value="Genomic_DNA"/>
</dbReference>
<dbReference type="OrthoDB" id="644309at2759"/>
<evidence type="ECO:0000313" key="4">
    <source>
        <dbReference type="Proteomes" id="UP000636709"/>
    </source>
</evidence>
<keyword evidence="4" id="KW-1185">Reference proteome</keyword>
<feature type="compositionally biased region" description="Low complexity" evidence="1">
    <location>
        <begin position="91"/>
        <end position="111"/>
    </location>
</feature>
<comment type="caution">
    <text evidence="3">The sequence shown here is derived from an EMBL/GenBank/DDBJ whole genome shotgun (WGS) entry which is preliminary data.</text>
</comment>
<name>A0A835AAY8_9POAL</name>
<dbReference type="PANTHER" id="PTHR33086">
    <property type="entry name" value="OS05G0468200 PROTEIN-RELATED"/>
    <property type="match status" value="1"/>
</dbReference>
<dbReference type="Proteomes" id="UP000636709">
    <property type="component" value="Unassembled WGS sequence"/>
</dbReference>
<dbReference type="InterPro" id="IPR011676">
    <property type="entry name" value="DUF1618"/>
</dbReference>
<feature type="domain" description="DUF1618" evidence="2">
    <location>
        <begin position="287"/>
        <end position="409"/>
    </location>
</feature>
<feature type="compositionally biased region" description="Acidic residues" evidence="1">
    <location>
        <begin position="600"/>
        <end position="610"/>
    </location>
</feature>
<evidence type="ECO:0000313" key="3">
    <source>
        <dbReference type="EMBL" id="KAF8657531.1"/>
    </source>
</evidence>